<dbReference type="PANTHER" id="PTHR33121:SF70">
    <property type="entry name" value="SIGNALING PROTEIN YKOW"/>
    <property type="match status" value="1"/>
</dbReference>
<dbReference type="OrthoDB" id="9814202at2"/>
<gene>
    <name evidence="4" type="ORF">SAMN05192565_11083</name>
</gene>
<feature type="transmembrane region" description="Helical" evidence="1">
    <location>
        <begin position="44"/>
        <end position="63"/>
    </location>
</feature>
<evidence type="ECO:0000313" key="4">
    <source>
        <dbReference type="EMBL" id="SFG76372.1"/>
    </source>
</evidence>
<dbReference type="AlphaFoldDB" id="A0A1I2UGU5"/>
<dbReference type="InterPro" id="IPR050706">
    <property type="entry name" value="Cyclic-di-GMP_PDE-like"/>
</dbReference>
<proteinExistence type="predicted"/>
<dbReference type="SMART" id="SM00267">
    <property type="entry name" value="GGDEF"/>
    <property type="match status" value="1"/>
</dbReference>
<evidence type="ECO:0000313" key="5">
    <source>
        <dbReference type="Proteomes" id="UP000199229"/>
    </source>
</evidence>
<dbReference type="NCBIfam" id="TIGR00254">
    <property type="entry name" value="GGDEF"/>
    <property type="match status" value="1"/>
</dbReference>
<keyword evidence="1" id="KW-1133">Transmembrane helix</keyword>
<organism evidence="4 5">
    <name type="scientific">Methylobacterium gossipiicola</name>
    <dbReference type="NCBI Taxonomy" id="582675"/>
    <lineage>
        <taxon>Bacteria</taxon>
        <taxon>Pseudomonadati</taxon>
        <taxon>Pseudomonadota</taxon>
        <taxon>Alphaproteobacteria</taxon>
        <taxon>Hyphomicrobiales</taxon>
        <taxon>Methylobacteriaceae</taxon>
        <taxon>Methylobacterium</taxon>
    </lineage>
</organism>
<sequence>MTTATLSLLDRELGKRWFERRSPQLDAAFAVQHAKALRSELARACQFVGLLYVAFGAMDALLIPDMLPYLLPLRLAVGVSYAVAIGIQVRRGVGTRSLEFQCAIGVVFGFVAWLLLSAQSTEATATLYYAGYGLIFMLVANLFFNLSFAFALMASGLIAATFLVWAAVVVGETTYLICFGSLYLFSFMLTAFLNFKYNRERYRVHLNASRADLRQREIVKRGEELIRLSTTDALTGLANRRAIDEVLRKLWLDATGSDRPFGVVLIDVDYFKFYNDRYGHQQGDHCLAAISRAMAGAAGIRGYALGRFGGEEFAALFPAASRAQVVAFAEEIRQTVEGLQIAHTARRDHLSGITVSIGAAFSGDVAGDKPERTVTAADIALYAAKEEGRNCVRAFDRRMLESDVGDTLTAKMLRSAVADRRISAVFQPIVDVTTGLIWGAEALMRLKDAEGRPVSPETFIPVAERTGVIVELGEWMLREACGLLAAEPALPIVSVNISSRQIDDPNFMGTIEAIVRAAGIAPARLALEITEGGQISGNPRVARLIERLSALGIRVWLDDFGTGFAGLTCLSELRFDMVKIDRFFVQSCDTPRGAKLLKNIIDLVGSCAQRTIVEGVEEAAQVELVASFGVDLFQGYHLGRPMPKHELVRRLADPPAVA</sequence>
<dbReference type="Gene3D" id="3.20.20.450">
    <property type="entry name" value="EAL domain"/>
    <property type="match status" value="1"/>
</dbReference>
<dbReference type="RefSeq" id="WP_091971791.1">
    <property type="nucleotide sequence ID" value="NZ_FOPM01000010.1"/>
</dbReference>
<reference evidence="5" key="1">
    <citation type="submission" date="2016-10" db="EMBL/GenBank/DDBJ databases">
        <authorList>
            <person name="Varghese N."/>
            <person name="Submissions S."/>
        </authorList>
    </citation>
    <scope>NUCLEOTIDE SEQUENCE [LARGE SCALE GENOMIC DNA]</scope>
    <source>
        <strain evidence="5">Gh-105</strain>
    </source>
</reference>
<feature type="domain" description="GGDEF" evidence="3">
    <location>
        <begin position="259"/>
        <end position="397"/>
    </location>
</feature>
<dbReference type="InterPro" id="IPR000160">
    <property type="entry name" value="GGDEF_dom"/>
</dbReference>
<dbReference type="PROSITE" id="PS50883">
    <property type="entry name" value="EAL"/>
    <property type="match status" value="1"/>
</dbReference>
<feature type="transmembrane region" description="Helical" evidence="1">
    <location>
        <begin position="100"/>
        <end position="120"/>
    </location>
</feature>
<feature type="domain" description="EAL" evidence="2">
    <location>
        <begin position="406"/>
        <end position="655"/>
    </location>
</feature>
<protein>
    <submittedName>
        <fullName evidence="4">Diguanylate cyclase (GGDEF) domain-containing protein</fullName>
    </submittedName>
</protein>
<dbReference type="FunFam" id="3.30.70.270:FF:000001">
    <property type="entry name" value="Diguanylate cyclase domain protein"/>
    <property type="match status" value="1"/>
</dbReference>
<evidence type="ECO:0000259" key="2">
    <source>
        <dbReference type="PROSITE" id="PS50883"/>
    </source>
</evidence>
<dbReference type="Proteomes" id="UP000199229">
    <property type="component" value="Unassembled WGS sequence"/>
</dbReference>
<dbReference type="GO" id="GO:0071111">
    <property type="term" value="F:cyclic-guanylate-specific phosphodiesterase activity"/>
    <property type="evidence" value="ECO:0007669"/>
    <property type="project" value="InterPro"/>
</dbReference>
<feature type="transmembrane region" description="Helical" evidence="1">
    <location>
        <begin position="126"/>
        <end position="144"/>
    </location>
</feature>
<keyword evidence="1" id="KW-0472">Membrane</keyword>
<dbReference type="InterPro" id="IPR029787">
    <property type="entry name" value="Nucleotide_cyclase"/>
</dbReference>
<dbReference type="SMART" id="SM00052">
    <property type="entry name" value="EAL"/>
    <property type="match status" value="1"/>
</dbReference>
<dbReference type="PANTHER" id="PTHR33121">
    <property type="entry name" value="CYCLIC DI-GMP PHOSPHODIESTERASE PDEF"/>
    <property type="match status" value="1"/>
</dbReference>
<evidence type="ECO:0000259" key="3">
    <source>
        <dbReference type="PROSITE" id="PS50887"/>
    </source>
</evidence>
<dbReference type="Pfam" id="PF00990">
    <property type="entry name" value="GGDEF"/>
    <property type="match status" value="1"/>
</dbReference>
<dbReference type="EMBL" id="FOPM01000010">
    <property type="protein sequence ID" value="SFG76372.1"/>
    <property type="molecule type" value="Genomic_DNA"/>
</dbReference>
<feature type="transmembrane region" description="Helical" evidence="1">
    <location>
        <begin position="69"/>
        <end position="88"/>
    </location>
</feature>
<dbReference type="Pfam" id="PF00563">
    <property type="entry name" value="EAL"/>
    <property type="match status" value="1"/>
</dbReference>
<dbReference type="SUPFAM" id="SSF55073">
    <property type="entry name" value="Nucleotide cyclase"/>
    <property type="match status" value="1"/>
</dbReference>
<dbReference type="STRING" id="582675.SAMN05192565_11083"/>
<dbReference type="PROSITE" id="PS50887">
    <property type="entry name" value="GGDEF"/>
    <property type="match status" value="1"/>
</dbReference>
<feature type="transmembrane region" description="Helical" evidence="1">
    <location>
        <begin position="174"/>
        <end position="195"/>
    </location>
</feature>
<dbReference type="InterPro" id="IPR001633">
    <property type="entry name" value="EAL_dom"/>
</dbReference>
<feature type="transmembrane region" description="Helical" evidence="1">
    <location>
        <begin position="149"/>
        <end position="168"/>
    </location>
</feature>
<accession>A0A1I2UGU5</accession>
<dbReference type="InterPro" id="IPR035919">
    <property type="entry name" value="EAL_sf"/>
</dbReference>
<evidence type="ECO:0000256" key="1">
    <source>
        <dbReference type="SAM" id="Phobius"/>
    </source>
</evidence>
<keyword evidence="1" id="KW-0812">Transmembrane</keyword>
<dbReference type="CDD" id="cd01949">
    <property type="entry name" value="GGDEF"/>
    <property type="match status" value="1"/>
</dbReference>
<name>A0A1I2UGU5_9HYPH</name>
<dbReference type="CDD" id="cd01948">
    <property type="entry name" value="EAL"/>
    <property type="match status" value="1"/>
</dbReference>
<keyword evidence="5" id="KW-1185">Reference proteome</keyword>
<dbReference type="InterPro" id="IPR043128">
    <property type="entry name" value="Rev_trsase/Diguanyl_cyclase"/>
</dbReference>
<dbReference type="SUPFAM" id="SSF141868">
    <property type="entry name" value="EAL domain-like"/>
    <property type="match status" value="1"/>
</dbReference>
<dbReference type="Gene3D" id="3.30.70.270">
    <property type="match status" value="1"/>
</dbReference>